<proteinExistence type="predicted"/>
<gene>
    <name evidence="1" type="ORF">GALL_241810</name>
</gene>
<evidence type="ECO:0000313" key="1">
    <source>
        <dbReference type="EMBL" id="OIQ93893.1"/>
    </source>
</evidence>
<organism evidence="1">
    <name type="scientific">mine drainage metagenome</name>
    <dbReference type="NCBI Taxonomy" id="410659"/>
    <lineage>
        <taxon>unclassified sequences</taxon>
        <taxon>metagenomes</taxon>
        <taxon>ecological metagenomes</taxon>
    </lineage>
</organism>
<accession>A0A1J5S0N2</accession>
<sequence>MPMQQRPTQPTACAAAASSTDWSWLVAEALKQAVDAAADETTLFHCAFPLGEAIGEVFRRRAASGKRPLGLVDLVGELALDGGAEITAQARRALLAGLCWNLEEAVGVGSRLTRELGGLPETDPLDAARERAQAIAGELRRRQR</sequence>
<protein>
    <submittedName>
        <fullName evidence="1">Uncharacterized protein</fullName>
    </submittedName>
</protein>
<dbReference type="EMBL" id="MLJW01000198">
    <property type="protein sequence ID" value="OIQ93893.1"/>
    <property type="molecule type" value="Genomic_DNA"/>
</dbReference>
<dbReference type="AlphaFoldDB" id="A0A1J5S0N2"/>
<comment type="caution">
    <text evidence="1">The sequence shown here is derived from an EMBL/GenBank/DDBJ whole genome shotgun (WGS) entry which is preliminary data.</text>
</comment>
<reference evidence="1" key="1">
    <citation type="submission" date="2016-10" db="EMBL/GenBank/DDBJ databases">
        <title>Sequence of Gallionella enrichment culture.</title>
        <authorList>
            <person name="Poehlein A."/>
            <person name="Muehling M."/>
            <person name="Daniel R."/>
        </authorList>
    </citation>
    <scope>NUCLEOTIDE SEQUENCE</scope>
</reference>
<name>A0A1J5S0N2_9ZZZZ</name>